<sequence length="100" mass="11717">MQLTNYHFLQQIADLPFVEAIYLFGSRARGDHRERSDIDLAILCPNASERNWQTIVNIVDDADTLLPIDCIRLDHEQLSSPLRIQIEKDKRLLYERPIKN</sequence>
<dbReference type="OrthoDB" id="5899752at2"/>
<dbReference type="STRING" id="595494.Tola_2267"/>
<keyword evidence="3" id="KW-1185">Reference proteome</keyword>
<dbReference type="KEGG" id="tau:Tola_2267"/>
<dbReference type="InterPro" id="IPR043519">
    <property type="entry name" value="NT_sf"/>
</dbReference>
<dbReference type="PANTHER" id="PTHR43449:SF3">
    <property type="entry name" value="POLYMERASE NUCLEOTIDYL TRANSFERASE DOMAIN-CONTAINING PROTEIN"/>
    <property type="match status" value="1"/>
</dbReference>
<reference evidence="3" key="1">
    <citation type="submission" date="2009-05" db="EMBL/GenBank/DDBJ databases">
        <title>Complete sequence of Tolumonas auensis DSM 9187.</title>
        <authorList>
            <consortium name="US DOE Joint Genome Institute"/>
            <person name="Lucas S."/>
            <person name="Copeland A."/>
            <person name="Lapidus A."/>
            <person name="Glavina del Rio T."/>
            <person name="Tice H."/>
            <person name="Bruce D."/>
            <person name="Goodwin L."/>
            <person name="Pitluck S."/>
            <person name="Chertkov O."/>
            <person name="Brettin T."/>
            <person name="Detter J.C."/>
            <person name="Han C."/>
            <person name="Larimer F."/>
            <person name="Land M."/>
            <person name="Hauser L."/>
            <person name="Kyrpides N."/>
            <person name="Mikhailova N."/>
            <person name="Spring S."/>
            <person name="Beller H."/>
        </authorList>
    </citation>
    <scope>NUCLEOTIDE SEQUENCE [LARGE SCALE GENOMIC DNA]</scope>
    <source>
        <strain evidence="3">DSM 9187 / TA4</strain>
    </source>
</reference>
<proteinExistence type="predicted"/>
<dbReference type="SUPFAM" id="SSF81301">
    <property type="entry name" value="Nucleotidyltransferase"/>
    <property type="match status" value="1"/>
</dbReference>
<protein>
    <submittedName>
        <fullName evidence="2">DNA polymerase beta domain protein region</fullName>
    </submittedName>
</protein>
<dbReference type="RefSeq" id="WP_015879333.1">
    <property type="nucleotide sequence ID" value="NC_012691.1"/>
</dbReference>
<evidence type="ECO:0000313" key="3">
    <source>
        <dbReference type="Proteomes" id="UP000009073"/>
    </source>
</evidence>
<dbReference type="HOGENOM" id="CLU_130257_5_0_6"/>
<dbReference type="eggNOG" id="COG1669">
    <property type="taxonomic scope" value="Bacteria"/>
</dbReference>
<organism evidence="2 3">
    <name type="scientific">Tolumonas auensis (strain DSM 9187 / NBRC 110442 / TA 4)</name>
    <dbReference type="NCBI Taxonomy" id="595494"/>
    <lineage>
        <taxon>Bacteria</taxon>
        <taxon>Pseudomonadati</taxon>
        <taxon>Pseudomonadota</taxon>
        <taxon>Gammaproteobacteria</taxon>
        <taxon>Aeromonadales</taxon>
        <taxon>Aeromonadaceae</taxon>
        <taxon>Tolumonas</taxon>
    </lineage>
</organism>
<dbReference type="CDD" id="cd05403">
    <property type="entry name" value="NT_KNTase_like"/>
    <property type="match status" value="1"/>
</dbReference>
<dbReference type="PANTHER" id="PTHR43449">
    <property type="entry name" value="NUCLEOTIDYLTRANSFERASE"/>
    <property type="match status" value="1"/>
</dbReference>
<dbReference type="AlphaFoldDB" id="C4L8Z5"/>
<dbReference type="Proteomes" id="UP000009073">
    <property type="component" value="Chromosome"/>
</dbReference>
<evidence type="ECO:0000313" key="2">
    <source>
        <dbReference type="EMBL" id="ACQ93865.1"/>
    </source>
</evidence>
<dbReference type="EMBL" id="CP001616">
    <property type="protein sequence ID" value="ACQ93865.1"/>
    <property type="molecule type" value="Genomic_DNA"/>
</dbReference>
<gene>
    <name evidence="2" type="ordered locus">Tola_2267</name>
</gene>
<evidence type="ECO:0000259" key="1">
    <source>
        <dbReference type="Pfam" id="PF18765"/>
    </source>
</evidence>
<dbReference type="InterPro" id="IPR041633">
    <property type="entry name" value="Polbeta"/>
</dbReference>
<dbReference type="Pfam" id="PF18765">
    <property type="entry name" value="Polbeta"/>
    <property type="match status" value="1"/>
</dbReference>
<accession>C4L8Z5</accession>
<feature type="domain" description="Polymerase beta nucleotidyltransferase" evidence="1">
    <location>
        <begin position="16"/>
        <end position="96"/>
    </location>
</feature>
<reference evidence="2 3" key="2">
    <citation type="journal article" date="2011" name="Stand. Genomic Sci.">
        <title>Complete genome sequence of Tolumonas auensis type strain (TA 4).</title>
        <authorList>
            <person name="Chertkov O."/>
            <person name="Copeland A."/>
            <person name="Lucas S."/>
            <person name="Lapidus A."/>
            <person name="Berry K.W."/>
            <person name="Detter J.C."/>
            <person name="Del Rio T.G."/>
            <person name="Hammon N."/>
            <person name="Dalin E."/>
            <person name="Tice H."/>
            <person name="Pitluck S."/>
            <person name="Richardson P."/>
            <person name="Bruce D."/>
            <person name="Goodwin L."/>
            <person name="Han C."/>
            <person name="Tapia R."/>
            <person name="Saunders E."/>
            <person name="Schmutz J."/>
            <person name="Brettin T."/>
            <person name="Larimer F."/>
            <person name="Land M."/>
            <person name="Hauser L."/>
            <person name="Spring S."/>
            <person name="Rohde M."/>
            <person name="Kyrpides N.C."/>
            <person name="Ivanova N."/>
            <person name="Goker M."/>
            <person name="Beller H.R."/>
            <person name="Klenk H.P."/>
            <person name="Woyke T."/>
        </authorList>
    </citation>
    <scope>NUCLEOTIDE SEQUENCE [LARGE SCALE GENOMIC DNA]</scope>
    <source>
        <strain evidence="3">DSM 9187 / TA4</strain>
    </source>
</reference>
<name>C4L8Z5_TOLAT</name>
<dbReference type="Gene3D" id="3.30.460.10">
    <property type="entry name" value="Beta Polymerase, domain 2"/>
    <property type="match status" value="1"/>
</dbReference>